<sequence>MPFQRQKKLLHRLAVVAKDRLAVYIALAKEWLGTERTHNVIKALVSCLIATLLITIAPVRQALGPYGFNVLVVAGWTHGGTTIGAHIELQAQQLLVSASVWAYMALAQLLVFGVASIPAGSLETRVYGTRAVLLAVFCFLIALVNAYVPRLSVPVKLNVIAPLSALTIFPAQDTLHFPTMPSIIYAQLLGVGISLVVNLLVLPSTSSCQLAQCLEDLAGEMAECCGLAGRHIDGLAFALTGQAVERARERRRAVRAAATRLAEATGSVRYEVLIGVFSQADYQAIFIEANKAAASFGALCLPFEIDQTVVRELCKTGAGSFDFGSQNRDPSERIVQAIRELLGEHQATVAKMARAMADIHGRSAAQEICRIICRWVGASRPAGLDLLDLLEVARHLDDRAAHFERLVTATIAQIPEHQILQDDLWYMHHTILLSLAGVLRENSQRTSCLLRTIGGIQSRRQGIGRVWVPRLSWEWLVRGTENLASHIQDIDHLQTAFEKSASIDHAEPVTGHSQQPGGVWARTMQCLGNVDAWLHKRKVQYALKFTVAAMVCAIWAFLSFSHAWYVRNNCHWAVICIAFVFNISIGATTSACLKRLLATCLAGAWAIAAWEISLKGASPPLAVLSTMVLCCACIGAQFYAGRSGLAPIAPVMLIAYAAVFCAAYYEKNDGQPGISGERLGWHRIVVNTIGIAFAMLVSAVLMPCRARVVLLERLAELLHLSSRIAQTTTFMHAAGADHPAAYRCAHSRLVHFLQRSRVLIARSRALHVTAQSEPNLAPARGIAACRQLIDLLETQLEWQMYALSAHERIGREAVTCAVRGSLGVRQDILGAFACFNYIVAAALASNRPLPEFLPDIRTARLQSLEIVRQALRAEPGFGATALCRLSVGVWHLAAGQSGILRLARDVVGSEADLLPDVVDRMALVMESGGDPDATPVNSPLLATFNHPAPHPMQWFAHQHARHNLKL</sequence>
<evidence type="ECO:0000256" key="3">
    <source>
        <dbReference type="ARBA" id="ARBA00022989"/>
    </source>
</evidence>
<organism evidence="8 9">
    <name type="scientific">Linderina pennispora</name>
    <dbReference type="NCBI Taxonomy" id="61395"/>
    <lineage>
        <taxon>Eukaryota</taxon>
        <taxon>Fungi</taxon>
        <taxon>Fungi incertae sedis</taxon>
        <taxon>Zoopagomycota</taxon>
        <taxon>Kickxellomycotina</taxon>
        <taxon>Kickxellomycetes</taxon>
        <taxon>Kickxellales</taxon>
        <taxon>Kickxellaceae</taxon>
        <taxon>Linderina</taxon>
    </lineage>
</organism>
<dbReference type="PRINTS" id="PR02047">
    <property type="entry name" value="BREFELDNASP4"/>
</dbReference>
<evidence type="ECO:0000259" key="6">
    <source>
        <dbReference type="Pfam" id="PF10337"/>
    </source>
</evidence>
<evidence type="ECO:0000313" key="9">
    <source>
        <dbReference type="Proteomes" id="UP000193922"/>
    </source>
</evidence>
<feature type="transmembrane region" description="Helical" evidence="5">
    <location>
        <begin position="647"/>
        <end position="665"/>
    </location>
</feature>
<evidence type="ECO:0000256" key="1">
    <source>
        <dbReference type="ARBA" id="ARBA00004141"/>
    </source>
</evidence>
<evidence type="ECO:0000256" key="4">
    <source>
        <dbReference type="ARBA" id="ARBA00023136"/>
    </source>
</evidence>
<feature type="transmembrane region" description="Helical" evidence="5">
    <location>
        <begin position="40"/>
        <end position="60"/>
    </location>
</feature>
<gene>
    <name evidence="8" type="ORF">DL89DRAFT_267111</name>
</gene>
<comment type="caution">
    <text evidence="8">The sequence shown here is derived from an EMBL/GenBank/DDBJ whole genome shotgun (WGS) entry which is preliminary data.</text>
</comment>
<feature type="transmembrane region" description="Helical" evidence="5">
    <location>
        <begin position="620"/>
        <end position="640"/>
    </location>
</feature>
<dbReference type="OrthoDB" id="68611at2759"/>
<dbReference type="EMBL" id="MCFD01000006">
    <property type="protein sequence ID" value="ORX69878.1"/>
    <property type="molecule type" value="Genomic_DNA"/>
</dbReference>
<dbReference type="STRING" id="61395.A0A1Y1W979"/>
<feature type="transmembrane region" description="Helical" evidence="5">
    <location>
        <begin position="127"/>
        <end position="148"/>
    </location>
</feature>
<keyword evidence="4 5" id="KW-0472">Membrane</keyword>
<feature type="transmembrane region" description="Helical" evidence="5">
    <location>
        <begin position="183"/>
        <end position="202"/>
    </location>
</feature>
<evidence type="ECO:0000259" key="7">
    <source>
        <dbReference type="Pfam" id="PF13515"/>
    </source>
</evidence>
<dbReference type="InterPro" id="IPR052430">
    <property type="entry name" value="IVT-Associated"/>
</dbReference>
<proteinExistence type="predicted"/>
<feature type="domain" description="Integral membrane bound transporter" evidence="7">
    <location>
        <begin position="554"/>
        <end position="697"/>
    </location>
</feature>
<name>A0A1Y1W979_9FUNG</name>
<comment type="subcellular location">
    <subcellularLocation>
        <location evidence="1">Membrane</location>
        <topology evidence="1">Multi-pass membrane protein</topology>
    </subcellularLocation>
</comment>
<dbReference type="GO" id="GO:0015743">
    <property type="term" value="P:malate transport"/>
    <property type="evidence" value="ECO:0007669"/>
    <property type="project" value="InterPro"/>
</dbReference>
<keyword evidence="2 5" id="KW-0812">Transmembrane</keyword>
<feature type="transmembrane region" description="Helical" evidence="5">
    <location>
        <begin position="571"/>
        <end position="589"/>
    </location>
</feature>
<dbReference type="Pfam" id="PF13515">
    <property type="entry name" value="FUSC_2"/>
    <property type="match status" value="1"/>
</dbReference>
<reference evidence="8 9" key="1">
    <citation type="submission" date="2016-07" db="EMBL/GenBank/DDBJ databases">
        <title>Pervasive Adenine N6-methylation of Active Genes in Fungi.</title>
        <authorList>
            <consortium name="DOE Joint Genome Institute"/>
            <person name="Mondo S.J."/>
            <person name="Dannebaum R.O."/>
            <person name="Kuo R.C."/>
            <person name="Labutti K."/>
            <person name="Haridas S."/>
            <person name="Kuo A."/>
            <person name="Salamov A."/>
            <person name="Ahrendt S.R."/>
            <person name="Lipzen A."/>
            <person name="Sullivan W."/>
            <person name="Andreopoulos W.B."/>
            <person name="Clum A."/>
            <person name="Lindquist E."/>
            <person name="Daum C."/>
            <person name="Ramamoorthy G.K."/>
            <person name="Gryganskyi A."/>
            <person name="Culley D."/>
            <person name="Magnuson J.K."/>
            <person name="James T.Y."/>
            <person name="O'Malley M.A."/>
            <person name="Stajich J.E."/>
            <person name="Spatafora J.W."/>
            <person name="Visel A."/>
            <person name="Grigoriev I.V."/>
        </authorList>
    </citation>
    <scope>NUCLEOTIDE SEQUENCE [LARGE SCALE GENOMIC DNA]</scope>
    <source>
        <strain evidence="8 9">ATCC 12442</strain>
    </source>
</reference>
<feature type="transmembrane region" description="Helical" evidence="5">
    <location>
        <begin position="94"/>
        <end position="115"/>
    </location>
</feature>
<keyword evidence="9" id="KW-1185">Reference proteome</keyword>
<dbReference type="GO" id="GO:0016020">
    <property type="term" value="C:membrane"/>
    <property type="evidence" value="ECO:0007669"/>
    <property type="project" value="UniProtKB-SubCell"/>
</dbReference>
<dbReference type="PANTHER" id="PTHR47804:SF3">
    <property type="entry name" value="PROTEIN BRE4"/>
    <property type="match status" value="1"/>
</dbReference>
<dbReference type="GeneID" id="63804016"/>
<evidence type="ECO:0000256" key="2">
    <source>
        <dbReference type="ARBA" id="ARBA00022692"/>
    </source>
</evidence>
<feature type="transmembrane region" description="Helical" evidence="5">
    <location>
        <begin position="685"/>
        <end position="704"/>
    </location>
</feature>
<evidence type="ECO:0000313" key="8">
    <source>
        <dbReference type="EMBL" id="ORX69878.1"/>
    </source>
</evidence>
<accession>A0A1Y1W979</accession>
<feature type="transmembrane region" description="Helical" evidence="5">
    <location>
        <begin position="545"/>
        <end position="565"/>
    </location>
</feature>
<dbReference type="RefSeq" id="XP_040743516.1">
    <property type="nucleotide sequence ID" value="XM_040887368.1"/>
</dbReference>
<dbReference type="InterPro" id="IPR049453">
    <property type="entry name" value="Memb_transporter_dom"/>
</dbReference>
<dbReference type="AlphaFoldDB" id="A0A1Y1W979"/>
<feature type="domain" description="Putative ER transporter 6TM N-terminal" evidence="6">
    <location>
        <begin position="121"/>
        <end position="295"/>
    </location>
</feature>
<dbReference type="Pfam" id="PF10337">
    <property type="entry name" value="ArAE_2_N"/>
    <property type="match status" value="1"/>
</dbReference>
<dbReference type="InterPro" id="IPR018823">
    <property type="entry name" value="ArAE_2_N"/>
</dbReference>
<protein>
    <submittedName>
        <fullName evidence="8">Uncharacterized protein</fullName>
    </submittedName>
</protein>
<dbReference type="PANTHER" id="PTHR47804">
    <property type="entry name" value="60S RIBOSOMAL PROTEIN L19"/>
    <property type="match status" value="1"/>
</dbReference>
<evidence type="ECO:0000256" key="5">
    <source>
        <dbReference type="SAM" id="Phobius"/>
    </source>
</evidence>
<dbReference type="Proteomes" id="UP000193922">
    <property type="component" value="Unassembled WGS sequence"/>
</dbReference>
<keyword evidence="3 5" id="KW-1133">Transmembrane helix</keyword>
<dbReference type="InterPro" id="IPR023244">
    <property type="entry name" value="Brefeldin_A-sensitivity_4"/>
</dbReference>